<evidence type="ECO:0000313" key="3">
    <source>
        <dbReference type="Proteomes" id="UP000198775"/>
    </source>
</evidence>
<dbReference type="AlphaFoldDB" id="A0A1H8LK52"/>
<proteinExistence type="predicted"/>
<evidence type="ECO:0000313" key="2">
    <source>
        <dbReference type="EMBL" id="SEO05459.1"/>
    </source>
</evidence>
<feature type="compositionally biased region" description="Low complexity" evidence="1">
    <location>
        <begin position="46"/>
        <end position="68"/>
    </location>
</feature>
<dbReference type="PROSITE" id="PS51257">
    <property type="entry name" value="PROKAR_LIPOPROTEIN"/>
    <property type="match status" value="1"/>
</dbReference>
<accession>A0A1H8LK52</accession>
<sequence>MKRREALLSVAGAASIGLAGCTDDSTSGDGTDDEPAGDDTEGGTGATAEGTATGTDAGTTDDGSMGDSTDIDGDPDGEIRMDEGLGLEILEYGHVIRDREEDSRSDYDEAYDVQGRLELTADVYVNVQIAYEFLDDAGERLSYYETTKLMQQGDVWEFSGAYSKSPEAVDGYVLHVSCRQDCSA</sequence>
<reference evidence="3" key="1">
    <citation type="submission" date="2016-10" db="EMBL/GenBank/DDBJ databases">
        <authorList>
            <person name="Varghese N."/>
            <person name="Submissions S."/>
        </authorList>
    </citation>
    <scope>NUCLEOTIDE SEQUENCE [LARGE SCALE GENOMIC DNA]</scope>
    <source>
        <strain evidence="3">IBRC-M 10043</strain>
    </source>
</reference>
<dbReference type="RefSeq" id="WP_092659594.1">
    <property type="nucleotide sequence ID" value="NZ_FOCX01000007.1"/>
</dbReference>
<feature type="compositionally biased region" description="Acidic residues" evidence="1">
    <location>
        <begin position="30"/>
        <end position="41"/>
    </location>
</feature>
<gene>
    <name evidence="2" type="ORF">SAMN05216388_1007160</name>
</gene>
<dbReference type="EMBL" id="FOCX01000007">
    <property type="protein sequence ID" value="SEO05459.1"/>
    <property type="molecule type" value="Genomic_DNA"/>
</dbReference>
<dbReference type="Proteomes" id="UP000198775">
    <property type="component" value="Unassembled WGS sequence"/>
</dbReference>
<feature type="region of interest" description="Disordered" evidence="1">
    <location>
        <begin position="13"/>
        <end position="80"/>
    </location>
</feature>
<protein>
    <submittedName>
        <fullName evidence="2">Uncharacterized protein</fullName>
    </submittedName>
</protein>
<evidence type="ECO:0000256" key="1">
    <source>
        <dbReference type="SAM" id="MobiDB-lite"/>
    </source>
</evidence>
<keyword evidence="3" id="KW-1185">Reference proteome</keyword>
<organism evidence="2 3">
    <name type="scientific">Halorientalis persicus</name>
    <dbReference type="NCBI Taxonomy" id="1367881"/>
    <lineage>
        <taxon>Archaea</taxon>
        <taxon>Methanobacteriati</taxon>
        <taxon>Methanobacteriota</taxon>
        <taxon>Stenosarchaea group</taxon>
        <taxon>Halobacteria</taxon>
        <taxon>Halobacteriales</taxon>
        <taxon>Haloarculaceae</taxon>
        <taxon>Halorientalis</taxon>
    </lineage>
</organism>
<name>A0A1H8LK52_9EURY</name>